<name>A0ABZ0ETJ3_9BURK</name>
<proteinExistence type="predicted"/>
<evidence type="ECO:0000313" key="2">
    <source>
        <dbReference type="Proteomes" id="UP001302652"/>
    </source>
</evidence>
<sequence>MCYFTRIAGMGAALSFGIVDAIGLQANRKFARDPQRTAIRAQGESS</sequence>
<accession>A0ABZ0ETJ3</accession>
<keyword evidence="2" id="KW-1185">Reference proteome</keyword>
<dbReference type="EMBL" id="CP136513">
    <property type="protein sequence ID" value="WOD20235.1"/>
    <property type="molecule type" value="Genomic_DNA"/>
</dbReference>
<reference evidence="1 2" key="1">
    <citation type="submission" date="2023-10" db="EMBL/GenBank/DDBJ databases">
        <title>Surface-active antibiotics is a multifunctional adaptation for post-fire microbes.</title>
        <authorList>
            <person name="Liu M.D."/>
            <person name="Du Y."/>
            <person name="Koupaei S.K."/>
            <person name="Kim N.R."/>
            <person name="Zhang W."/>
            <person name="Traxler M.F."/>
        </authorList>
    </citation>
    <scope>NUCLEOTIDE SEQUENCE [LARGE SCALE GENOMIC DNA]</scope>
    <source>
        <strain evidence="1 2">F3</strain>
    </source>
</reference>
<organism evidence="1 2">
    <name type="scientific">Paraburkholderia kirstenboschensis</name>
    <dbReference type="NCBI Taxonomy" id="1245436"/>
    <lineage>
        <taxon>Bacteria</taxon>
        <taxon>Pseudomonadati</taxon>
        <taxon>Pseudomonadota</taxon>
        <taxon>Betaproteobacteria</taxon>
        <taxon>Burkholderiales</taxon>
        <taxon>Burkholderiaceae</taxon>
        <taxon>Paraburkholderia</taxon>
    </lineage>
</organism>
<evidence type="ECO:0000313" key="1">
    <source>
        <dbReference type="EMBL" id="WOD20235.1"/>
    </source>
</evidence>
<protein>
    <submittedName>
        <fullName evidence="1">Cytochrome bd-I oxidase subunit CydX</fullName>
    </submittedName>
</protein>
<dbReference type="RefSeq" id="WP_317022190.1">
    <property type="nucleotide sequence ID" value="NZ_CP136513.1"/>
</dbReference>
<dbReference type="Proteomes" id="UP001302652">
    <property type="component" value="Chromosome 1"/>
</dbReference>
<gene>
    <name evidence="1" type="ORF">RW095_29000</name>
</gene>